<evidence type="ECO:0000313" key="1">
    <source>
        <dbReference type="EMBL" id="KAF0420503.1"/>
    </source>
</evidence>
<dbReference type="EMBL" id="WTPW01001695">
    <property type="protein sequence ID" value="KAF0420503.1"/>
    <property type="molecule type" value="Genomic_DNA"/>
</dbReference>
<dbReference type="AlphaFoldDB" id="A0A8H3X6C7"/>
<comment type="caution">
    <text evidence="1">The sequence shown here is derived from an EMBL/GenBank/DDBJ whole genome shotgun (WGS) entry which is preliminary data.</text>
</comment>
<name>A0A8H3X6C7_GIGMA</name>
<protein>
    <submittedName>
        <fullName evidence="1">Uncharacterized protein</fullName>
    </submittedName>
</protein>
<evidence type="ECO:0000313" key="2">
    <source>
        <dbReference type="Proteomes" id="UP000439903"/>
    </source>
</evidence>
<keyword evidence="2" id="KW-1185">Reference proteome</keyword>
<dbReference type="Proteomes" id="UP000439903">
    <property type="component" value="Unassembled WGS sequence"/>
</dbReference>
<gene>
    <name evidence="1" type="ORF">F8M41_006983</name>
</gene>
<sequence>MDSEVEVACVVISITRRRKEKFSSGILQRSCGLWALSKLKHTGGPGDEGWDIICQVDGITIAKLFKSRFNCLHLPYIYIYRIINTNYGSLDFNIVSKYIRMIDCRTGCMLNKYIRRKTTEDTHKNTELEA</sequence>
<accession>A0A8H3X6C7</accession>
<proteinExistence type="predicted"/>
<reference evidence="1 2" key="1">
    <citation type="journal article" date="2019" name="Environ. Microbiol.">
        <title>At the nexus of three kingdoms: the genome of the mycorrhizal fungus Gigaspora margarita provides insights into plant, endobacterial and fungal interactions.</title>
        <authorList>
            <person name="Venice F."/>
            <person name="Ghignone S."/>
            <person name="Salvioli di Fossalunga A."/>
            <person name="Amselem J."/>
            <person name="Novero M."/>
            <person name="Xianan X."/>
            <person name="Sedzielewska Toro K."/>
            <person name="Morin E."/>
            <person name="Lipzen A."/>
            <person name="Grigoriev I.V."/>
            <person name="Henrissat B."/>
            <person name="Martin F.M."/>
            <person name="Bonfante P."/>
        </authorList>
    </citation>
    <scope>NUCLEOTIDE SEQUENCE [LARGE SCALE GENOMIC DNA]</scope>
    <source>
        <strain evidence="1 2">BEG34</strain>
    </source>
</reference>
<organism evidence="1 2">
    <name type="scientific">Gigaspora margarita</name>
    <dbReference type="NCBI Taxonomy" id="4874"/>
    <lineage>
        <taxon>Eukaryota</taxon>
        <taxon>Fungi</taxon>
        <taxon>Fungi incertae sedis</taxon>
        <taxon>Mucoromycota</taxon>
        <taxon>Glomeromycotina</taxon>
        <taxon>Glomeromycetes</taxon>
        <taxon>Diversisporales</taxon>
        <taxon>Gigasporaceae</taxon>
        <taxon>Gigaspora</taxon>
    </lineage>
</organism>